<sequence length="155" mass="17082">MPDVDMCAVSISGQNQFNSVELVFVKLWVVSHTRCCNMSVFFFFFFLSPITDCVSERSPFERTDSLVSSLHTFSEFISVFNSKNSHRPQALTTQTCNTFSNALGGSCIGITDGSDIWNVDETSVTTVQSPSYVVSHHVVEHMAVLVSIACPVQAL</sequence>
<proteinExistence type="predicted"/>
<organism evidence="1 2">
    <name type="scientific">Characodon lateralis</name>
    <dbReference type="NCBI Taxonomy" id="208331"/>
    <lineage>
        <taxon>Eukaryota</taxon>
        <taxon>Metazoa</taxon>
        <taxon>Chordata</taxon>
        <taxon>Craniata</taxon>
        <taxon>Vertebrata</taxon>
        <taxon>Euteleostomi</taxon>
        <taxon>Actinopterygii</taxon>
        <taxon>Neopterygii</taxon>
        <taxon>Teleostei</taxon>
        <taxon>Neoteleostei</taxon>
        <taxon>Acanthomorphata</taxon>
        <taxon>Ovalentaria</taxon>
        <taxon>Atherinomorphae</taxon>
        <taxon>Cyprinodontiformes</taxon>
        <taxon>Goodeidae</taxon>
        <taxon>Characodon</taxon>
    </lineage>
</organism>
<protein>
    <submittedName>
        <fullName evidence="1">Uncharacterized protein</fullName>
    </submittedName>
</protein>
<dbReference type="EMBL" id="JAHUTJ010008255">
    <property type="protein sequence ID" value="MED6266381.1"/>
    <property type="molecule type" value="Genomic_DNA"/>
</dbReference>
<name>A0ABU7CUD5_9TELE</name>
<evidence type="ECO:0000313" key="1">
    <source>
        <dbReference type="EMBL" id="MED6266381.1"/>
    </source>
</evidence>
<keyword evidence="2" id="KW-1185">Reference proteome</keyword>
<reference evidence="1 2" key="1">
    <citation type="submission" date="2021-06" db="EMBL/GenBank/DDBJ databases">
        <authorList>
            <person name="Palmer J.M."/>
        </authorList>
    </citation>
    <scope>NUCLEOTIDE SEQUENCE [LARGE SCALE GENOMIC DNA]</scope>
    <source>
        <strain evidence="1 2">CL_MEX2019</strain>
        <tissue evidence="1">Muscle</tissue>
    </source>
</reference>
<comment type="caution">
    <text evidence="1">The sequence shown here is derived from an EMBL/GenBank/DDBJ whole genome shotgun (WGS) entry which is preliminary data.</text>
</comment>
<evidence type="ECO:0000313" key="2">
    <source>
        <dbReference type="Proteomes" id="UP001352852"/>
    </source>
</evidence>
<dbReference type="Proteomes" id="UP001352852">
    <property type="component" value="Unassembled WGS sequence"/>
</dbReference>
<accession>A0ABU7CUD5</accession>
<gene>
    <name evidence="1" type="ORF">CHARACLAT_001560</name>
</gene>